<protein>
    <submittedName>
        <fullName evidence="1">Uncharacterized protein</fullName>
    </submittedName>
</protein>
<name>A0A7I8C2U2_9BURK</name>
<dbReference type="EMBL" id="AP023178">
    <property type="protein sequence ID" value="BCF95387.1"/>
    <property type="molecule type" value="Genomic_DNA"/>
</dbReference>
<reference evidence="1 2" key="1">
    <citation type="journal article" date="2020" name="Genes (Basel)">
        <title>Genomic Comparison of Insect Gut Symbionts from Divergent Burkholderia Subclades.</title>
        <authorList>
            <person name="Takeshita K."/>
            <person name="Kikuchi Y."/>
        </authorList>
    </citation>
    <scope>NUCLEOTIDE SEQUENCE [LARGE SCALE GENOMIC DNA]</scope>
    <source>
        <strain evidence="1 2">PGU16</strain>
        <plasmid evidence="1 2">PPGU16_p3</plasmid>
    </source>
</reference>
<dbReference type="Pfam" id="PF20126">
    <property type="entry name" value="TumE"/>
    <property type="match status" value="1"/>
</dbReference>
<dbReference type="RefSeq" id="WP_180727809.1">
    <property type="nucleotide sequence ID" value="NZ_AP023178.1"/>
</dbReference>
<dbReference type="InterPro" id="IPR045397">
    <property type="entry name" value="TumE-like"/>
</dbReference>
<evidence type="ECO:0000313" key="2">
    <source>
        <dbReference type="Proteomes" id="UP000510888"/>
    </source>
</evidence>
<geneLocation type="plasmid" evidence="1 2">
    <name>PPGU16_p3</name>
</geneLocation>
<evidence type="ECO:0000313" key="1">
    <source>
        <dbReference type="EMBL" id="BCF95387.1"/>
    </source>
</evidence>
<organism evidence="1 2">
    <name type="scientific">Paraburkholderia largidicola</name>
    <dbReference type="NCBI Taxonomy" id="3014751"/>
    <lineage>
        <taxon>Bacteria</taxon>
        <taxon>Pseudomonadati</taxon>
        <taxon>Pseudomonadota</taxon>
        <taxon>Betaproteobacteria</taxon>
        <taxon>Burkholderiales</taxon>
        <taxon>Burkholderiaceae</taxon>
        <taxon>Paraburkholderia</taxon>
    </lineage>
</organism>
<dbReference type="Proteomes" id="UP000510888">
    <property type="component" value="Plasmid PPGU16_p3"/>
</dbReference>
<sequence>MKATPLLNQRRAIDAHSFASLVVWQLPEPVPGSTHLYKYSLAYIVSRVCVLRYDNERGKGDHRHWGEVETPYVFTTPEQLIADFWSDIATWRASP</sequence>
<keyword evidence="1" id="KW-0614">Plasmid</keyword>
<proteinExistence type="predicted"/>
<keyword evidence="2" id="KW-1185">Reference proteome</keyword>
<dbReference type="AlphaFoldDB" id="A0A7I8C2U2"/>
<accession>A0A7I8C2U2</accession>
<gene>
    <name evidence="1" type="ORF">PPGU16_84540</name>
</gene>
<dbReference type="KEGG" id="plad:PPGU16_84540"/>